<gene>
    <name evidence="3" type="ORF">GCM10022252_02680</name>
</gene>
<keyword evidence="4" id="KW-1185">Reference proteome</keyword>
<dbReference type="InterPro" id="IPR007278">
    <property type="entry name" value="DUF397"/>
</dbReference>
<dbReference type="Proteomes" id="UP001501251">
    <property type="component" value="Unassembled WGS sequence"/>
</dbReference>
<reference evidence="4" key="1">
    <citation type="journal article" date="2019" name="Int. J. Syst. Evol. Microbiol.">
        <title>The Global Catalogue of Microorganisms (GCM) 10K type strain sequencing project: providing services to taxonomists for standard genome sequencing and annotation.</title>
        <authorList>
            <consortium name="The Broad Institute Genomics Platform"/>
            <consortium name="The Broad Institute Genome Sequencing Center for Infectious Disease"/>
            <person name="Wu L."/>
            <person name="Ma J."/>
        </authorList>
    </citation>
    <scope>NUCLEOTIDE SEQUENCE [LARGE SCALE GENOMIC DNA]</scope>
    <source>
        <strain evidence="4">JCM 17388</strain>
    </source>
</reference>
<dbReference type="RefSeq" id="WP_425583218.1">
    <property type="nucleotide sequence ID" value="NZ_BAABAQ010000001.1"/>
</dbReference>
<feature type="region of interest" description="Disordered" evidence="1">
    <location>
        <begin position="1"/>
        <end position="20"/>
    </location>
</feature>
<protein>
    <submittedName>
        <fullName evidence="3">DUF397 domain-containing protein</fullName>
    </submittedName>
</protein>
<evidence type="ECO:0000313" key="4">
    <source>
        <dbReference type="Proteomes" id="UP001501251"/>
    </source>
</evidence>
<evidence type="ECO:0000259" key="2">
    <source>
        <dbReference type="Pfam" id="PF04149"/>
    </source>
</evidence>
<accession>A0ABP8A924</accession>
<proteinExistence type="predicted"/>
<comment type="caution">
    <text evidence="3">The sequence shown here is derived from an EMBL/GenBank/DDBJ whole genome shotgun (WGS) entry which is preliminary data.</text>
</comment>
<evidence type="ECO:0000313" key="3">
    <source>
        <dbReference type="EMBL" id="GAA4180190.1"/>
    </source>
</evidence>
<organism evidence="3 4">
    <name type="scientific">Streptosporangium oxazolinicum</name>
    <dbReference type="NCBI Taxonomy" id="909287"/>
    <lineage>
        <taxon>Bacteria</taxon>
        <taxon>Bacillati</taxon>
        <taxon>Actinomycetota</taxon>
        <taxon>Actinomycetes</taxon>
        <taxon>Streptosporangiales</taxon>
        <taxon>Streptosporangiaceae</taxon>
        <taxon>Streptosporangium</taxon>
    </lineage>
</organism>
<dbReference type="EMBL" id="BAABAQ010000001">
    <property type="protein sequence ID" value="GAA4180190.1"/>
    <property type="molecule type" value="Genomic_DNA"/>
</dbReference>
<feature type="domain" description="DUF397" evidence="2">
    <location>
        <begin position="10"/>
        <end position="64"/>
    </location>
</feature>
<evidence type="ECO:0000256" key="1">
    <source>
        <dbReference type="SAM" id="MobiDB-lite"/>
    </source>
</evidence>
<sequence>MEMTNELASAKWRKSSLSGGDGGNCVEVADLSGNRTAVRDSKDSSGPALVFARAEWAAFVGGVRHGEFD</sequence>
<dbReference type="Pfam" id="PF04149">
    <property type="entry name" value="DUF397"/>
    <property type="match status" value="1"/>
</dbReference>
<name>A0ABP8A924_9ACTN</name>